<reference evidence="4" key="1">
    <citation type="submission" date="2020-05" db="EMBL/GenBank/DDBJ databases">
        <authorList>
            <person name="Chiriac C."/>
            <person name="Salcher M."/>
            <person name="Ghai R."/>
            <person name="Kavagutti S V."/>
        </authorList>
    </citation>
    <scope>NUCLEOTIDE SEQUENCE</scope>
</reference>
<accession>A0A6J7D1K5</accession>
<comment type="similarity">
    <text evidence="1">Belongs to the DprA/Smf family.</text>
</comment>
<dbReference type="InterPro" id="IPR003488">
    <property type="entry name" value="DprA"/>
</dbReference>
<dbReference type="PANTHER" id="PTHR43022:SF1">
    <property type="entry name" value="PROTEIN SMF"/>
    <property type="match status" value="1"/>
</dbReference>
<evidence type="ECO:0000313" key="4">
    <source>
        <dbReference type="EMBL" id="CAB4863630.1"/>
    </source>
</evidence>
<dbReference type="InterPro" id="IPR057666">
    <property type="entry name" value="DrpA_SLOG"/>
</dbReference>
<dbReference type="SUPFAM" id="SSF102405">
    <property type="entry name" value="MCP/YpsA-like"/>
    <property type="match status" value="1"/>
</dbReference>
<evidence type="ECO:0000259" key="2">
    <source>
        <dbReference type="Pfam" id="PF02481"/>
    </source>
</evidence>
<organism evidence="4">
    <name type="scientific">freshwater metagenome</name>
    <dbReference type="NCBI Taxonomy" id="449393"/>
    <lineage>
        <taxon>unclassified sequences</taxon>
        <taxon>metagenomes</taxon>
        <taxon>ecological metagenomes</taxon>
    </lineage>
</organism>
<evidence type="ECO:0000313" key="3">
    <source>
        <dbReference type="EMBL" id="CAB4798372.1"/>
    </source>
</evidence>
<gene>
    <name evidence="3" type="ORF">UFOPK2996_00928</name>
    <name evidence="4" type="ORF">UFOPK3317_00544</name>
</gene>
<dbReference type="NCBIfam" id="TIGR00732">
    <property type="entry name" value="dprA"/>
    <property type="match status" value="1"/>
</dbReference>
<protein>
    <submittedName>
        <fullName evidence="4">Unannotated protein</fullName>
    </submittedName>
</protein>
<dbReference type="GO" id="GO:0009294">
    <property type="term" value="P:DNA-mediated transformation"/>
    <property type="evidence" value="ECO:0007669"/>
    <property type="project" value="InterPro"/>
</dbReference>
<sequence>MTSQREAALYALVALPRMTPSRMQRVLAVWPDPIAAVEGLASGAAIKVIGSEKRLTDEVRARIATEWRLVDMLSAQRIIKRNGTRLRCLHDDDWPIEEEDAILPAVLLNEGERPSSLAAQRVAIVGTRAASPHGVADAHKLASTLAEAGVTIVSGLALGIDAAAHRGALEAGGQTIGVVATGLDVTYPRSHQSLYASVRRQGIVVSEHAHGVGPRPERFPVRNRIIAALADVVVVVEAASRGGALSTAAAATSLGRPVFAQPGSTRNPVAAGCNSLIADGALPLLDAGDVVLALGMTAAARRAPIRDLRVTSSPAVPVDNAGRQIIRALAGEPATLDEISLRTDLEAGEISRSIASLCSQGLAKRVRGLIWPL</sequence>
<dbReference type="AlphaFoldDB" id="A0A6J7D1K5"/>
<proteinExistence type="inferred from homology"/>
<dbReference type="Pfam" id="PF02481">
    <property type="entry name" value="DNA_processg_A"/>
    <property type="match status" value="1"/>
</dbReference>
<dbReference type="EMBL" id="CAFBLK010000072">
    <property type="protein sequence ID" value="CAB4863630.1"/>
    <property type="molecule type" value="Genomic_DNA"/>
</dbReference>
<dbReference type="EMBL" id="CAFAAH010000117">
    <property type="protein sequence ID" value="CAB4798372.1"/>
    <property type="molecule type" value="Genomic_DNA"/>
</dbReference>
<evidence type="ECO:0000256" key="1">
    <source>
        <dbReference type="ARBA" id="ARBA00006525"/>
    </source>
</evidence>
<feature type="domain" description="Smf/DprA SLOG" evidence="2">
    <location>
        <begin position="88"/>
        <end position="292"/>
    </location>
</feature>
<dbReference type="PANTHER" id="PTHR43022">
    <property type="entry name" value="PROTEIN SMF"/>
    <property type="match status" value="1"/>
</dbReference>
<dbReference type="Gene3D" id="3.40.50.450">
    <property type="match status" value="1"/>
</dbReference>
<name>A0A6J7D1K5_9ZZZZ</name>